<proteinExistence type="predicted"/>
<protein>
    <recommendedName>
        <fullName evidence="3">DUF1697 domain-containing protein</fullName>
    </recommendedName>
</protein>
<name>A8MKF2_ALKOO</name>
<dbReference type="RefSeq" id="WP_012160591.1">
    <property type="nucleotide sequence ID" value="NC_009922.1"/>
</dbReference>
<dbReference type="HOGENOM" id="CLU_106303_3_0_9"/>
<dbReference type="PANTHER" id="PTHR36439:SF1">
    <property type="entry name" value="DUF1697 DOMAIN-CONTAINING PROTEIN"/>
    <property type="match status" value="1"/>
</dbReference>
<dbReference type="OrthoDB" id="9806494at2"/>
<reference evidence="2" key="1">
    <citation type="submission" date="2007-10" db="EMBL/GenBank/DDBJ databases">
        <title>Complete genome of Alkaliphilus oremlandii OhILAs.</title>
        <authorList>
            <person name="Copeland A."/>
            <person name="Lucas S."/>
            <person name="Lapidus A."/>
            <person name="Barry K."/>
            <person name="Detter J.C."/>
            <person name="Glavina del Rio T."/>
            <person name="Hammon N."/>
            <person name="Israni S."/>
            <person name="Dalin E."/>
            <person name="Tice H."/>
            <person name="Pitluck S."/>
            <person name="Chain P."/>
            <person name="Malfatti S."/>
            <person name="Shin M."/>
            <person name="Vergez L."/>
            <person name="Schmutz J."/>
            <person name="Larimer F."/>
            <person name="Land M."/>
            <person name="Hauser L."/>
            <person name="Kyrpides N."/>
            <person name="Mikhailova N."/>
            <person name="Stolz J.F."/>
            <person name="Dawson A."/>
            <person name="Fisher E."/>
            <person name="Crable B."/>
            <person name="Perera E."/>
            <person name="Lisak J."/>
            <person name="Ranganathan M."/>
            <person name="Basu P."/>
            <person name="Richardson P."/>
        </authorList>
    </citation>
    <scope>NUCLEOTIDE SEQUENCE [LARGE SCALE GENOMIC DNA]</scope>
    <source>
        <strain evidence="2">OhILAs</strain>
    </source>
</reference>
<dbReference type="PIRSF" id="PIRSF008502">
    <property type="entry name" value="UCP008502"/>
    <property type="match status" value="1"/>
</dbReference>
<dbReference type="Gene3D" id="3.30.70.1280">
    <property type="entry name" value="SP0830-like domains"/>
    <property type="match status" value="1"/>
</dbReference>
<sequence length="183" mass="21217">MVYVALLRGINVGGKNKIDMKLLKETFMRVGMASVTTYINSGNVVFTDARYTKAEIVMLLQKAILEDFQLDIKVLIRSLEDFEHLMKALPDGWKNDEYMKSDVLFLWEEINRETLLDELKTKPEIDTVLYVQGAILWTVDRENITKSGMQKLVGTTLYKYMTVRNVNTTRKIYEIMKSVQNCD</sequence>
<gene>
    <name evidence="1" type="ordered locus">Clos_2753</name>
</gene>
<evidence type="ECO:0008006" key="3">
    <source>
        <dbReference type="Google" id="ProtNLM"/>
    </source>
</evidence>
<dbReference type="SUPFAM" id="SSF160379">
    <property type="entry name" value="SP0830-like"/>
    <property type="match status" value="1"/>
</dbReference>
<dbReference type="Gene3D" id="3.30.70.1260">
    <property type="entry name" value="bacterial protein sp0830 like"/>
    <property type="match status" value="1"/>
</dbReference>
<dbReference type="InterPro" id="IPR012545">
    <property type="entry name" value="DUF1697"/>
</dbReference>
<dbReference type="eggNOG" id="COG3797">
    <property type="taxonomic scope" value="Bacteria"/>
</dbReference>
<dbReference type="Proteomes" id="UP000000269">
    <property type="component" value="Chromosome"/>
</dbReference>
<dbReference type="STRING" id="350688.Clos_2753"/>
<organism evidence="1 2">
    <name type="scientific">Alkaliphilus oremlandii (strain OhILAs)</name>
    <name type="common">Clostridium oremlandii (strain OhILAs)</name>
    <dbReference type="NCBI Taxonomy" id="350688"/>
    <lineage>
        <taxon>Bacteria</taxon>
        <taxon>Bacillati</taxon>
        <taxon>Bacillota</taxon>
        <taxon>Clostridia</taxon>
        <taxon>Peptostreptococcales</taxon>
        <taxon>Natronincolaceae</taxon>
        <taxon>Alkaliphilus</taxon>
    </lineage>
</organism>
<dbReference type="EMBL" id="CP000853">
    <property type="protein sequence ID" value="ABW20284.1"/>
    <property type="molecule type" value="Genomic_DNA"/>
</dbReference>
<dbReference type="AlphaFoldDB" id="A8MKF2"/>
<evidence type="ECO:0000313" key="2">
    <source>
        <dbReference type="Proteomes" id="UP000000269"/>
    </source>
</evidence>
<evidence type="ECO:0000313" key="1">
    <source>
        <dbReference type="EMBL" id="ABW20284.1"/>
    </source>
</evidence>
<dbReference type="KEGG" id="aoe:Clos_2753"/>
<keyword evidence="2" id="KW-1185">Reference proteome</keyword>
<accession>A8MKF2</accession>
<dbReference type="Pfam" id="PF08002">
    <property type="entry name" value="DUF1697"/>
    <property type="match status" value="1"/>
</dbReference>
<dbReference type="PANTHER" id="PTHR36439">
    <property type="entry name" value="BLL4334 PROTEIN"/>
    <property type="match status" value="1"/>
</dbReference>